<comment type="caution">
    <text evidence="1">The sequence shown here is derived from an EMBL/GenBank/DDBJ whole genome shotgun (WGS) entry which is preliminary data.</text>
</comment>
<reference evidence="1" key="1">
    <citation type="submission" date="2019-08" db="EMBL/GenBank/DDBJ databases">
        <authorList>
            <person name="Kucharzyk K."/>
            <person name="Murdoch R.W."/>
            <person name="Higgins S."/>
            <person name="Loffler F."/>
        </authorList>
    </citation>
    <scope>NUCLEOTIDE SEQUENCE</scope>
</reference>
<evidence type="ECO:0000313" key="1">
    <source>
        <dbReference type="EMBL" id="MPN61083.1"/>
    </source>
</evidence>
<gene>
    <name evidence="1" type="ORF">SDC9_208817</name>
</gene>
<organism evidence="1">
    <name type="scientific">bioreactor metagenome</name>
    <dbReference type="NCBI Taxonomy" id="1076179"/>
    <lineage>
        <taxon>unclassified sequences</taxon>
        <taxon>metagenomes</taxon>
        <taxon>ecological metagenomes</taxon>
    </lineage>
</organism>
<accession>A0A645JNA4</accession>
<name>A0A645JNA4_9ZZZZ</name>
<dbReference type="AlphaFoldDB" id="A0A645JNA4"/>
<protein>
    <submittedName>
        <fullName evidence="1">Uncharacterized protein</fullName>
    </submittedName>
</protein>
<proteinExistence type="predicted"/>
<dbReference type="EMBL" id="VSSQ01137199">
    <property type="protein sequence ID" value="MPN61083.1"/>
    <property type="molecule type" value="Genomic_DNA"/>
</dbReference>
<sequence length="60" mass="6965">MRRVDGVDLEHDVADLRQRRVGAKRGDHLLGRAHMHVIGFNELLQRRLRIDARCPLRGRG</sequence>